<keyword evidence="3" id="KW-1185">Reference proteome</keyword>
<accession>A0A6I3KR67</accession>
<gene>
    <name evidence="2" type="ORF">GIW81_17495</name>
</gene>
<dbReference type="Gene3D" id="3.30.530.20">
    <property type="match status" value="1"/>
</dbReference>
<dbReference type="AlphaFoldDB" id="A0A6I3KR67"/>
<dbReference type="RefSeq" id="WP_154740597.1">
    <property type="nucleotide sequence ID" value="NZ_WMBQ01000002.1"/>
</dbReference>
<evidence type="ECO:0000313" key="2">
    <source>
        <dbReference type="EMBL" id="MTD96137.1"/>
    </source>
</evidence>
<feature type="signal peptide" evidence="1">
    <location>
        <begin position="1"/>
        <end position="21"/>
    </location>
</feature>
<protein>
    <submittedName>
        <fullName evidence="2">SRPBCC family protein</fullName>
    </submittedName>
</protein>
<reference evidence="2 3" key="1">
    <citation type="submission" date="2019-11" db="EMBL/GenBank/DDBJ databases">
        <title>Identification of a novel strain.</title>
        <authorList>
            <person name="Xu Q."/>
            <person name="Wang G."/>
        </authorList>
    </citation>
    <scope>NUCLEOTIDE SEQUENCE [LARGE SCALE GENOMIC DNA]</scope>
    <source>
        <strain evidence="3">xq</strain>
    </source>
</reference>
<dbReference type="InterPro" id="IPR019587">
    <property type="entry name" value="Polyketide_cyclase/dehydratase"/>
</dbReference>
<organism evidence="2 3">
    <name type="scientific">Hyphomicrobium album</name>
    <dbReference type="NCBI Taxonomy" id="2665159"/>
    <lineage>
        <taxon>Bacteria</taxon>
        <taxon>Pseudomonadati</taxon>
        <taxon>Pseudomonadota</taxon>
        <taxon>Alphaproteobacteria</taxon>
        <taxon>Hyphomicrobiales</taxon>
        <taxon>Hyphomicrobiaceae</taxon>
        <taxon>Hyphomicrobium</taxon>
    </lineage>
</organism>
<keyword evidence="1" id="KW-0732">Signal</keyword>
<dbReference type="PANTHER" id="PTHR39332:SF7">
    <property type="entry name" value="SRPBCC FAMILY PROTEIN"/>
    <property type="match status" value="1"/>
</dbReference>
<comment type="caution">
    <text evidence="2">The sequence shown here is derived from an EMBL/GenBank/DDBJ whole genome shotgun (WGS) entry which is preliminary data.</text>
</comment>
<evidence type="ECO:0000256" key="1">
    <source>
        <dbReference type="SAM" id="SignalP"/>
    </source>
</evidence>
<sequence length="176" mass="18769">MVRAVALGLAVLAVFPTLASAHGPTRQKATETVEINAPADKVWAVIGNFQDMSWHPAVAKLEGNGGNDANATRTLTLTSGGTIEEKLIQNDPAKKLYKYEITKVDPKVLPVNNYSSTLSVKGEGDKSTVEWKGAFYRGFMNNDPPPELSDEAAVKAVKGVYRGGLDALKQKVEAGG</sequence>
<dbReference type="Pfam" id="PF10604">
    <property type="entry name" value="Polyketide_cyc2"/>
    <property type="match status" value="1"/>
</dbReference>
<proteinExistence type="predicted"/>
<dbReference type="Proteomes" id="UP000440694">
    <property type="component" value="Unassembled WGS sequence"/>
</dbReference>
<dbReference type="EMBL" id="WMBQ01000002">
    <property type="protein sequence ID" value="MTD96137.1"/>
    <property type="molecule type" value="Genomic_DNA"/>
</dbReference>
<dbReference type="CDD" id="cd07821">
    <property type="entry name" value="PYR_PYL_RCAR_like"/>
    <property type="match status" value="1"/>
</dbReference>
<evidence type="ECO:0000313" key="3">
    <source>
        <dbReference type="Proteomes" id="UP000440694"/>
    </source>
</evidence>
<feature type="chain" id="PRO_5026353397" evidence="1">
    <location>
        <begin position="22"/>
        <end position="176"/>
    </location>
</feature>
<name>A0A6I3KR67_9HYPH</name>
<dbReference type="PANTHER" id="PTHR39332">
    <property type="entry name" value="BLL4707 PROTEIN"/>
    <property type="match status" value="1"/>
</dbReference>
<dbReference type="SUPFAM" id="SSF55961">
    <property type="entry name" value="Bet v1-like"/>
    <property type="match status" value="1"/>
</dbReference>
<dbReference type="InterPro" id="IPR023393">
    <property type="entry name" value="START-like_dom_sf"/>
</dbReference>